<feature type="transmembrane region" description="Helical" evidence="8">
    <location>
        <begin position="378"/>
        <end position="396"/>
    </location>
</feature>
<comment type="caution">
    <text evidence="10">The sequence shown here is derived from an EMBL/GenBank/DDBJ whole genome shotgun (WGS) entry which is preliminary data.</text>
</comment>
<sequence length="427" mass="48929">MLEAITSAFAPMFYLISPYDLALREDEQQPRYLDTYLPMFFVFMIIEAVATKFLTYRQSKATSHTNYFTPDTFASVFLGTSQSIFMLFLKRLGVEISSSVYAYIWQNYRLVTYDVKEWPLATYFGLLLGVDCAYYWYHRGAHEFHALWAGHNVHHSGDTYNLATALRQGAIQPLTSSWLTHIPLALIFPPAPHKAHHELNTLYMFWVHTELVGRLGPLEYVMNTPMAHRMHHRAPGNCNYAGVFIIWDRLFGTYEAELVRKDSYGLAAPATSFSILQLNLRHWQIMQNIPRSWLGRLFSRRVKAKWFCRPSALFEPIPPQQGDKRPEGYSQAHAKDKLGRDVPLSFRLRMYIIIASAVGILASFVMLLTGASMQLSRFLPLLAICFGHLEVMSKLFTNPSKNLHMSLSMFVLLLVAMPLHLMNGSVA</sequence>
<evidence type="ECO:0000256" key="3">
    <source>
        <dbReference type="ARBA" id="ARBA00022692"/>
    </source>
</evidence>
<name>A0AAE0ELY3_9CHLO</name>
<dbReference type="GO" id="GO:0005783">
    <property type="term" value="C:endoplasmic reticulum"/>
    <property type="evidence" value="ECO:0007669"/>
    <property type="project" value="TreeGrafter"/>
</dbReference>
<dbReference type="EMBL" id="LGRX02035734">
    <property type="protein sequence ID" value="KAK3233378.1"/>
    <property type="molecule type" value="Genomic_DNA"/>
</dbReference>
<dbReference type="GO" id="GO:0050479">
    <property type="term" value="F:glyceryl-ether monooxygenase activity"/>
    <property type="evidence" value="ECO:0007669"/>
    <property type="project" value="TreeGrafter"/>
</dbReference>
<feature type="transmembrane region" description="Helical" evidence="8">
    <location>
        <begin position="350"/>
        <end position="372"/>
    </location>
</feature>
<dbReference type="GO" id="GO:0005506">
    <property type="term" value="F:iron ion binding"/>
    <property type="evidence" value="ECO:0007669"/>
    <property type="project" value="InterPro"/>
</dbReference>
<keyword evidence="11" id="KW-1185">Reference proteome</keyword>
<proteinExistence type="inferred from homology"/>
<dbReference type="GO" id="GO:0008610">
    <property type="term" value="P:lipid biosynthetic process"/>
    <property type="evidence" value="ECO:0007669"/>
    <property type="project" value="InterPro"/>
</dbReference>
<comment type="similarity">
    <text evidence="2">Belongs to the sterol desaturase family.</text>
</comment>
<evidence type="ECO:0000313" key="11">
    <source>
        <dbReference type="Proteomes" id="UP001190700"/>
    </source>
</evidence>
<reference evidence="10 11" key="1">
    <citation type="journal article" date="2015" name="Genome Biol. Evol.">
        <title>Comparative Genomics of a Bacterivorous Green Alga Reveals Evolutionary Causalities and Consequences of Phago-Mixotrophic Mode of Nutrition.</title>
        <authorList>
            <person name="Burns J.A."/>
            <person name="Paasch A."/>
            <person name="Narechania A."/>
            <person name="Kim E."/>
        </authorList>
    </citation>
    <scope>NUCLEOTIDE SEQUENCE [LARGE SCALE GENOMIC DNA]</scope>
    <source>
        <strain evidence="10 11">PLY_AMNH</strain>
    </source>
</reference>
<keyword evidence="7 8" id="KW-0472">Membrane</keyword>
<dbReference type="Pfam" id="PF04116">
    <property type="entry name" value="FA_hydroxylase"/>
    <property type="match status" value="1"/>
</dbReference>
<keyword evidence="3 8" id="KW-0812">Transmembrane</keyword>
<evidence type="ECO:0000313" key="10">
    <source>
        <dbReference type="EMBL" id="KAK3233378.1"/>
    </source>
</evidence>
<dbReference type="Proteomes" id="UP001190700">
    <property type="component" value="Unassembled WGS sequence"/>
</dbReference>
<comment type="subcellular location">
    <subcellularLocation>
        <location evidence="1">Endomembrane system</location>
        <topology evidence="1">Multi-pass membrane protein</topology>
    </subcellularLocation>
</comment>
<keyword evidence="5" id="KW-0560">Oxidoreductase</keyword>
<keyword evidence="4 8" id="KW-1133">Transmembrane helix</keyword>
<feature type="transmembrane region" description="Helical" evidence="8">
    <location>
        <begin position="403"/>
        <end position="421"/>
    </location>
</feature>
<evidence type="ECO:0000256" key="6">
    <source>
        <dbReference type="ARBA" id="ARBA00023098"/>
    </source>
</evidence>
<evidence type="ECO:0000256" key="5">
    <source>
        <dbReference type="ARBA" id="ARBA00023002"/>
    </source>
</evidence>
<evidence type="ECO:0000256" key="4">
    <source>
        <dbReference type="ARBA" id="ARBA00022989"/>
    </source>
</evidence>
<dbReference type="GO" id="GO:0016020">
    <property type="term" value="C:membrane"/>
    <property type="evidence" value="ECO:0007669"/>
    <property type="project" value="GOC"/>
</dbReference>
<dbReference type="AlphaFoldDB" id="A0AAE0ELY3"/>
<evidence type="ECO:0000256" key="7">
    <source>
        <dbReference type="ARBA" id="ARBA00023136"/>
    </source>
</evidence>
<protein>
    <recommendedName>
        <fullName evidence="9">Fatty acid hydroxylase domain-containing protein</fullName>
    </recommendedName>
</protein>
<evidence type="ECO:0000256" key="1">
    <source>
        <dbReference type="ARBA" id="ARBA00004127"/>
    </source>
</evidence>
<accession>A0AAE0ELY3</accession>
<evidence type="ECO:0000256" key="2">
    <source>
        <dbReference type="ARBA" id="ARBA00009324"/>
    </source>
</evidence>
<dbReference type="PANTHER" id="PTHR21624">
    <property type="entry name" value="STEROL DESATURASE-RELATED PROTEIN"/>
    <property type="match status" value="1"/>
</dbReference>
<dbReference type="GO" id="GO:0006643">
    <property type="term" value="P:membrane lipid metabolic process"/>
    <property type="evidence" value="ECO:0007669"/>
    <property type="project" value="TreeGrafter"/>
</dbReference>
<keyword evidence="6" id="KW-0443">Lipid metabolism</keyword>
<dbReference type="InterPro" id="IPR006694">
    <property type="entry name" value="Fatty_acid_hydroxylase"/>
</dbReference>
<evidence type="ECO:0000259" key="9">
    <source>
        <dbReference type="Pfam" id="PF04116"/>
    </source>
</evidence>
<dbReference type="PANTHER" id="PTHR21624:SF1">
    <property type="entry name" value="ALKYLGLYCEROL MONOOXYGENASE"/>
    <property type="match status" value="1"/>
</dbReference>
<organism evidence="10 11">
    <name type="scientific">Cymbomonas tetramitiformis</name>
    <dbReference type="NCBI Taxonomy" id="36881"/>
    <lineage>
        <taxon>Eukaryota</taxon>
        <taxon>Viridiplantae</taxon>
        <taxon>Chlorophyta</taxon>
        <taxon>Pyramimonadophyceae</taxon>
        <taxon>Pyramimonadales</taxon>
        <taxon>Pyramimonadaceae</taxon>
        <taxon>Cymbomonas</taxon>
    </lineage>
</organism>
<dbReference type="InterPro" id="IPR051689">
    <property type="entry name" value="Sterol_desaturase/TMEM195"/>
</dbReference>
<gene>
    <name evidence="10" type="ORF">CYMTET_56323</name>
</gene>
<feature type="domain" description="Fatty acid hydroxylase" evidence="9">
    <location>
        <begin position="126"/>
        <end position="253"/>
    </location>
</feature>
<evidence type="ECO:0000256" key="8">
    <source>
        <dbReference type="SAM" id="Phobius"/>
    </source>
</evidence>